<dbReference type="InterPro" id="IPR036291">
    <property type="entry name" value="NAD(P)-bd_dom_sf"/>
</dbReference>
<name>A0A2T6ZEZ3_TUBBO</name>
<reference evidence="3 4" key="1">
    <citation type="submission" date="2017-04" db="EMBL/GenBank/DDBJ databases">
        <title>Draft genome sequence of Tuber borchii Vittad., a whitish edible truffle.</title>
        <authorList>
            <consortium name="DOE Joint Genome Institute"/>
            <person name="Murat C."/>
            <person name="Kuo A."/>
            <person name="Barry K.W."/>
            <person name="Clum A."/>
            <person name="Dockter R.B."/>
            <person name="Fauchery L."/>
            <person name="Iotti M."/>
            <person name="Kohler A."/>
            <person name="Labutti K."/>
            <person name="Lindquist E.A."/>
            <person name="Lipzen A."/>
            <person name="Ohm R.A."/>
            <person name="Wang M."/>
            <person name="Grigoriev I.V."/>
            <person name="Zambonelli A."/>
            <person name="Martin F.M."/>
        </authorList>
    </citation>
    <scope>NUCLEOTIDE SEQUENCE [LARGE SCALE GENOMIC DNA]</scope>
    <source>
        <strain evidence="3 4">Tbo3840</strain>
    </source>
</reference>
<dbReference type="PANTHER" id="PTHR24320">
    <property type="entry name" value="RETINOL DEHYDROGENASE"/>
    <property type="match status" value="1"/>
</dbReference>
<keyword evidence="2" id="KW-0560">Oxidoreductase</keyword>
<dbReference type="EMBL" id="NESQ01000326">
    <property type="protein sequence ID" value="PUU74039.1"/>
    <property type="molecule type" value="Genomic_DNA"/>
</dbReference>
<dbReference type="AlphaFoldDB" id="A0A2T6ZEZ3"/>
<dbReference type="OrthoDB" id="191139at2759"/>
<comment type="similarity">
    <text evidence="1">Belongs to the short-chain dehydrogenases/reductases (SDR) family.</text>
</comment>
<keyword evidence="4" id="KW-1185">Reference proteome</keyword>
<dbReference type="PRINTS" id="PR00081">
    <property type="entry name" value="GDHRDH"/>
</dbReference>
<dbReference type="STRING" id="42251.A0A2T6ZEZ3"/>
<evidence type="ECO:0000256" key="2">
    <source>
        <dbReference type="ARBA" id="ARBA00023002"/>
    </source>
</evidence>
<dbReference type="GO" id="GO:0016491">
    <property type="term" value="F:oxidoreductase activity"/>
    <property type="evidence" value="ECO:0007669"/>
    <property type="project" value="UniProtKB-KW"/>
</dbReference>
<gene>
    <name evidence="3" type="ORF">B9Z19DRAFT_1001893</name>
</gene>
<evidence type="ECO:0000313" key="3">
    <source>
        <dbReference type="EMBL" id="PUU74039.1"/>
    </source>
</evidence>
<comment type="caution">
    <text evidence="3">The sequence shown here is derived from an EMBL/GenBank/DDBJ whole genome shotgun (WGS) entry which is preliminary data.</text>
</comment>
<protein>
    <recommendedName>
        <fullName evidence="5">NAD(P)-binding protein</fullName>
    </recommendedName>
</protein>
<dbReference type="SUPFAM" id="SSF51735">
    <property type="entry name" value="NAD(P)-binding Rossmann-fold domains"/>
    <property type="match status" value="1"/>
</dbReference>
<evidence type="ECO:0000256" key="1">
    <source>
        <dbReference type="ARBA" id="ARBA00006484"/>
    </source>
</evidence>
<dbReference type="Gene3D" id="3.40.50.720">
    <property type="entry name" value="NAD(P)-binding Rossmann-like Domain"/>
    <property type="match status" value="1"/>
</dbReference>
<dbReference type="Pfam" id="PF00106">
    <property type="entry name" value="adh_short"/>
    <property type="match status" value="1"/>
</dbReference>
<organism evidence="3 4">
    <name type="scientific">Tuber borchii</name>
    <name type="common">White truffle</name>
    <dbReference type="NCBI Taxonomy" id="42251"/>
    <lineage>
        <taxon>Eukaryota</taxon>
        <taxon>Fungi</taxon>
        <taxon>Dikarya</taxon>
        <taxon>Ascomycota</taxon>
        <taxon>Pezizomycotina</taxon>
        <taxon>Pezizomycetes</taxon>
        <taxon>Pezizales</taxon>
        <taxon>Tuberaceae</taxon>
        <taxon>Tuber</taxon>
    </lineage>
</organism>
<sequence length="342" mass="36480">MPPLRLKESNLPSLTSKTALITGATSGIGLQTAILLASHGATVHIASRNAAKGEETVTALRAQYPSHTYHYHPLDLSSIASAAASAANFARENTCLDILIANAGVACVPVDELSTDGLDMAFAVNHVGHFVFISGLLPLLRSTAEKSGDVRVVITSSDAHKFVDKVDLSDVDRRIPGDGGSIRDLPAATRRYGRSKRANILFAMELDRRLRAPPGGGSGCTGIRVNVCHPGTIGATGLGDGPAFGMMTWMSGLTRKLVTIVGITPREGAMTQTLLAAAEKIREEDVHGRFFAPRTGWNMRYTHSEEVDLGEWAQSVEDAKALWEWTEGWVDKVLGKGNLGGE</sequence>
<dbReference type="Proteomes" id="UP000244722">
    <property type="component" value="Unassembled WGS sequence"/>
</dbReference>
<proteinExistence type="inferred from homology"/>
<dbReference type="InterPro" id="IPR002347">
    <property type="entry name" value="SDR_fam"/>
</dbReference>
<evidence type="ECO:0000313" key="4">
    <source>
        <dbReference type="Proteomes" id="UP000244722"/>
    </source>
</evidence>
<dbReference type="PANTHER" id="PTHR24320:SF148">
    <property type="entry name" value="NAD(P)-BINDING ROSSMANN-FOLD SUPERFAMILY PROTEIN"/>
    <property type="match status" value="1"/>
</dbReference>
<accession>A0A2T6ZEZ3</accession>
<evidence type="ECO:0008006" key="5">
    <source>
        <dbReference type="Google" id="ProtNLM"/>
    </source>
</evidence>